<evidence type="ECO:0000256" key="4">
    <source>
        <dbReference type="ARBA" id="ARBA00022598"/>
    </source>
</evidence>
<dbReference type="InterPro" id="IPR000873">
    <property type="entry name" value="AMP-dep_synth/lig_dom"/>
</dbReference>
<dbReference type="InterPro" id="IPR042099">
    <property type="entry name" value="ANL_N_sf"/>
</dbReference>
<dbReference type="Gene3D" id="3.30.300.30">
    <property type="match status" value="1"/>
</dbReference>
<dbReference type="Gene3D" id="3.40.50.12780">
    <property type="entry name" value="N-terminal domain of ligase-like"/>
    <property type="match status" value="1"/>
</dbReference>
<dbReference type="InterPro" id="IPR045851">
    <property type="entry name" value="AMP-bd_C_sf"/>
</dbReference>
<dbReference type="PROSITE" id="PS00455">
    <property type="entry name" value="AMP_BINDING"/>
    <property type="match status" value="1"/>
</dbReference>
<dbReference type="SUPFAM" id="SSF47336">
    <property type="entry name" value="ACP-like"/>
    <property type="match status" value="1"/>
</dbReference>
<feature type="domain" description="AMP-dependent synthetase/ligase" evidence="6">
    <location>
        <begin position="62"/>
        <end position="419"/>
    </location>
</feature>
<dbReference type="STRING" id="69771.A0A1V6NS72"/>
<keyword evidence="2" id="KW-0596">Phosphopantetheine</keyword>
<keyword evidence="3" id="KW-0597">Phosphoprotein</keyword>
<dbReference type="PANTHER" id="PTHR43201">
    <property type="entry name" value="ACYL-COA SYNTHETASE"/>
    <property type="match status" value="1"/>
</dbReference>
<dbReference type="OrthoDB" id="10253869at2759"/>
<evidence type="ECO:0000313" key="7">
    <source>
        <dbReference type="EMBL" id="OQD67362.1"/>
    </source>
</evidence>
<evidence type="ECO:0000256" key="1">
    <source>
        <dbReference type="ARBA" id="ARBA00006432"/>
    </source>
</evidence>
<dbReference type="GO" id="GO:0044550">
    <property type="term" value="P:secondary metabolite biosynthetic process"/>
    <property type="evidence" value="ECO:0007669"/>
    <property type="project" value="UniProtKB-ARBA"/>
</dbReference>
<gene>
    <name evidence="7" type="ORF">PENDEC_c039G03456</name>
</gene>
<protein>
    <recommendedName>
        <fullName evidence="6">AMP-dependent synthetase/ligase domain-containing protein</fullName>
    </recommendedName>
</protein>
<dbReference type="Pfam" id="PF00501">
    <property type="entry name" value="AMP-binding"/>
    <property type="match status" value="1"/>
</dbReference>
<evidence type="ECO:0000256" key="3">
    <source>
        <dbReference type="ARBA" id="ARBA00022553"/>
    </source>
</evidence>
<evidence type="ECO:0000313" key="8">
    <source>
        <dbReference type="Proteomes" id="UP000191522"/>
    </source>
</evidence>
<dbReference type="OMA" id="FWNAFMV"/>
<accession>A0A1V6NS72</accession>
<dbReference type="GO" id="GO:0031956">
    <property type="term" value="F:medium-chain fatty acid-CoA ligase activity"/>
    <property type="evidence" value="ECO:0007669"/>
    <property type="project" value="TreeGrafter"/>
</dbReference>
<evidence type="ECO:0000256" key="2">
    <source>
        <dbReference type="ARBA" id="ARBA00022450"/>
    </source>
</evidence>
<dbReference type="SUPFAM" id="SSF56801">
    <property type="entry name" value="Acetyl-CoA synthetase-like"/>
    <property type="match status" value="1"/>
</dbReference>
<dbReference type="GO" id="GO:0006631">
    <property type="term" value="P:fatty acid metabolic process"/>
    <property type="evidence" value="ECO:0007669"/>
    <property type="project" value="TreeGrafter"/>
</dbReference>
<dbReference type="InterPro" id="IPR020845">
    <property type="entry name" value="AMP-binding_CS"/>
</dbReference>
<dbReference type="InterPro" id="IPR023213">
    <property type="entry name" value="CAT-like_dom_sf"/>
</dbReference>
<name>A0A1V6NS72_PENDC</name>
<dbReference type="CDD" id="cd04433">
    <property type="entry name" value="AFD_class_I"/>
    <property type="match status" value="1"/>
</dbReference>
<feature type="region of interest" description="Disordered" evidence="5">
    <location>
        <begin position="657"/>
        <end position="678"/>
    </location>
</feature>
<keyword evidence="8" id="KW-1185">Reference proteome</keyword>
<evidence type="ECO:0000256" key="5">
    <source>
        <dbReference type="SAM" id="MobiDB-lite"/>
    </source>
</evidence>
<evidence type="ECO:0000259" key="6">
    <source>
        <dbReference type="Pfam" id="PF00501"/>
    </source>
</evidence>
<dbReference type="Gene3D" id="3.30.559.30">
    <property type="entry name" value="Nonribosomal peptide synthetase, condensation domain"/>
    <property type="match status" value="1"/>
</dbReference>
<comment type="caution">
    <text evidence="7">The sequence shown here is derived from an EMBL/GenBank/DDBJ whole genome shotgun (WGS) entry which is preliminary data.</text>
</comment>
<keyword evidence="4" id="KW-0436">Ligase</keyword>
<dbReference type="InterPro" id="IPR036736">
    <property type="entry name" value="ACP-like_sf"/>
</dbReference>
<dbReference type="Gene3D" id="3.30.559.10">
    <property type="entry name" value="Chloramphenicol acetyltransferase-like domain"/>
    <property type="match status" value="1"/>
</dbReference>
<dbReference type="PANTHER" id="PTHR43201:SF5">
    <property type="entry name" value="MEDIUM-CHAIN ACYL-COA LIGASE ACSF2, MITOCHONDRIAL"/>
    <property type="match status" value="1"/>
</dbReference>
<dbReference type="Proteomes" id="UP000191522">
    <property type="component" value="Unassembled WGS sequence"/>
</dbReference>
<proteinExistence type="inferred from homology"/>
<organism evidence="7 8">
    <name type="scientific">Penicillium decumbens</name>
    <dbReference type="NCBI Taxonomy" id="69771"/>
    <lineage>
        <taxon>Eukaryota</taxon>
        <taxon>Fungi</taxon>
        <taxon>Dikarya</taxon>
        <taxon>Ascomycota</taxon>
        <taxon>Pezizomycotina</taxon>
        <taxon>Eurotiomycetes</taxon>
        <taxon>Eurotiomycetidae</taxon>
        <taxon>Eurotiales</taxon>
        <taxon>Aspergillaceae</taxon>
        <taxon>Penicillium</taxon>
    </lineage>
</organism>
<feature type="compositionally biased region" description="Basic and acidic residues" evidence="5">
    <location>
        <begin position="657"/>
        <end position="669"/>
    </location>
</feature>
<reference evidence="8" key="1">
    <citation type="journal article" date="2017" name="Nat. Microbiol.">
        <title>Global analysis of biosynthetic gene clusters reveals vast potential of secondary metabolite production in Penicillium species.</title>
        <authorList>
            <person name="Nielsen J.C."/>
            <person name="Grijseels S."/>
            <person name="Prigent S."/>
            <person name="Ji B."/>
            <person name="Dainat J."/>
            <person name="Nielsen K.F."/>
            <person name="Frisvad J.C."/>
            <person name="Workman M."/>
            <person name="Nielsen J."/>
        </authorList>
    </citation>
    <scope>NUCLEOTIDE SEQUENCE [LARGE SCALE GENOMIC DNA]</scope>
    <source>
        <strain evidence="8">IBT 11843</strain>
    </source>
</reference>
<dbReference type="EMBL" id="MDYL01000039">
    <property type="protein sequence ID" value="OQD67362.1"/>
    <property type="molecule type" value="Genomic_DNA"/>
</dbReference>
<sequence>MEAFSEISAESQPDELKSIVSRFENSVKQCTGSPAIVSPHQPADLYGFESLPMESSANQAPHLRWSYQTLGRSVIQLKEGLITRGADTKTVLFAFCESQVESVICTLAAHTAGWVHVPIGPEYLRNPKEVQHMITAVTESTNPAEVVFVAAKQENIEQIDQIHTGCNTIKVCCGKCPDSWVPFDSLVGKSISTPEQSQQTTDCSPNLTVFFTSGTTSLPKACLIDTARWLHALEPSLTPGSVMPGDLFTIAVPFYHAFGYICTMMPLLRGAGVVLIGPKFSPQAMATALRLEACTHAALVPTMVHSLVQMFDNTELEVQSLRGVILAGMTVTSNIVRKCQELLGVSTVENYYGMTEGVFVSTGPVEDLNATMLNDTASIGKPISGAKVRVCDEDGHSPVPVGVTGVLHFSGPTMIEQYLDYKSEDFYKSEDRVWFVTGDRAFMGYDKQLYIVGRHKDMIVRGGENLAPVKVEELLMLNRQSLVLEPQVVAGEDAIAGEVPIVVTKVAATRDVENMMHQTIRENLGLRYLPRAFISLDSLGLDDFPRTAAGKIQKPKLRKLVADFMQSEASEPKQGRHSPAQLFHDVVTVWSRLLGLESSHLDITAPVTQIADSILMLSARVKIKHVTGRSVPLAQWLVIPTIADEIKVLGGWTADSNTEHTEEASDKLRSGPPSTGDMVHLGEDESAFNATKEAIEKTIVREGLSWEDVEDVFPCTDFMQILCRSQVINTWNIRTTILSKSSSVQVMRTALEETLLKHPIMRSYLIVNDEVLGKELGLYVIMRQNKRLLEQCILNYGTVDTLEELRSVTMNYPFKDHAKLPGPLFRCLVVFVRETNSAALVTNAAHATLDITYLSMILEDLDRALGCQPLWPRPYFKTWADTYHILRRSPAAGSAVKFYREYLRDLKDHTQALWPNPTAELMVSPERAAKDGHVLVFPAPSFVRLRQQYPMLTAPVILKAALALTVILHTNHTHTLFLNLEGQRTKFPFLTENSPFNGIPEAAEVAGPTFGGALNLVKFQPTETVLEYLMRIQKDQENLTKHAAAPWHEISNQLRRSMQDILPTVAESLIFNWMPGLGPAILGENPYRHMNVTQTHIRTKLGMLASAGAGGPDGSQIVIYLQGALANMSSFWVERAAEEMKNIALWLADEDSLQMSVGEFTKSITPL</sequence>
<dbReference type="SUPFAM" id="SSF52777">
    <property type="entry name" value="CoA-dependent acyltransferases"/>
    <property type="match status" value="2"/>
</dbReference>
<comment type="similarity">
    <text evidence="1">Belongs to the ATP-dependent AMP-binding enzyme family.</text>
</comment>
<dbReference type="AlphaFoldDB" id="A0A1V6NS72"/>